<organism evidence="1">
    <name type="scientific">Caudovirales sp. ctkvU4</name>
    <dbReference type="NCBI Taxonomy" id="2826783"/>
    <lineage>
        <taxon>Viruses</taxon>
        <taxon>Duplodnaviria</taxon>
        <taxon>Heunggongvirae</taxon>
        <taxon>Uroviricota</taxon>
        <taxon>Caudoviricetes</taxon>
    </lineage>
</organism>
<protein>
    <submittedName>
        <fullName evidence="1">Uncharacterized protein</fullName>
    </submittedName>
</protein>
<accession>A0A8S5QPW2</accession>
<evidence type="ECO:0000313" key="1">
    <source>
        <dbReference type="EMBL" id="DAE21270.1"/>
    </source>
</evidence>
<reference evidence="1" key="1">
    <citation type="journal article" date="2021" name="Proc. Natl. Acad. Sci. U.S.A.">
        <title>A Catalog of Tens of Thousands of Viruses from Human Metagenomes Reveals Hidden Associations with Chronic Diseases.</title>
        <authorList>
            <person name="Tisza M.J."/>
            <person name="Buck C.B."/>
        </authorList>
    </citation>
    <scope>NUCLEOTIDE SEQUENCE</scope>
    <source>
        <strain evidence="1">CtkvU4</strain>
    </source>
</reference>
<sequence>MENGSQSITTNKTLAMLGEALGCKASYFLQ</sequence>
<proteinExistence type="predicted"/>
<dbReference type="EMBL" id="BK015710">
    <property type="protein sequence ID" value="DAE21270.1"/>
    <property type="molecule type" value="Genomic_DNA"/>
</dbReference>
<name>A0A8S5QPW2_9CAUD</name>